<feature type="compositionally biased region" description="Low complexity" evidence="1">
    <location>
        <begin position="116"/>
        <end position="128"/>
    </location>
</feature>
<accession>A0ABQ0Q2S7</accession>
<dbReference type="InterPro" id="IPR027587">
    <property type="entry name" value="TrbK"/>
</dbReference>
<dbReference type="Pfam" id="PF20084">
    <property type="entry name" value="TrbK"/>
    <property type="match status" value="1"/>
</dbReference>
<proteinExistence type="predicted"/>
<evidence type="ECO:0000313" key="3">
    <source>
        <dbReference type="Proteomes" id="UP001062776"/>
    </source>
</evidence>
<feature type="region of interest" description="Disordered" evidence="1">
    <location>
        <begin position="84"/>
        <end position="141"/>
    </location>
</feature>
<name>A0ABQ0Q2S7_9PROT</name>
<gene>
    <name evidence="2" type="ORF">AA0535_1576</name>
</gene>
<dbReference type="RefSeq" id="WP_264815426.1">
    <property type="nucleotide sequence ID" value="NZ_BAPV01000012.1"/>
</dbReference>
<dbReference type="NCBIfam" id="TIGR04360">
    <property type="entry name" value="other_trbK"/>
    <property type="match status" value="1"/>
</dbReference>
<organism evidence="2 3">
    <name type="scientific">Asaia krungthepensis NRIC 0535</name>
    <dbReference type="NCBI Taxonomy" id="1307925"/>
    <lineage>
        <taxon>Bacteria</taxon>
        <taxon>Pseudomonadati</taxon>
        <taxon>Pseudomonadota</taxon>
        <taxon>Alphaproteobacteria</taxon>
        <taxon>Acetobacterales</taxon>
        <taxon>Acetobacteraceae</taxon>
        <taxon>Asaia</taxon>
    </lineage>
</organism>
<sequence length="141" mass="15014">MDGKMLARIGAVVFVGVAITATAIEMTRKPEEPEVRILRPDLDAQTAPSRPMLRRCRDMGEAATRDPACLKAWAENRDRFLKQGSETSIPATDAPSAPATLFPSAPSLGESPVVKESAPAETPAAQPEPSQPPISPDKGVR</sequence>
<feature type="region of interest" description="Disordered" evidence="1">
    <location>
        <begin position="40"/>
        <end position="67"/>
    </location>
</feature>
<keyword evidence="3" id="KW-1185">Reference proteome</keyword>
<reference evidence="2" key="1">
    <citation type="submission" date="2013-04" db="EMBL/GenBank/DDBJ databases">
        <title>The genome sequencing project of 58 acetic acid bacteria.</title>
        <authorList>
            <person name="Okamoto-Kainuma A."/>
            <person name="Ishikawa M."/>
            <person name="Umino S."/>
            <person name="Koizumi Y."/>
            <person name="Shiwa Y."/>
            <person name="Yoshikawa H."/>
            <person name="Matsutani M."/>
            <person name="Matsushita K."/>
        </authorList>
    </citation>
    <scope>NUCLEOTIDE SEQUENCE</scope>
    <source>
        <strain evidence="2">NRIC 0535</strain>
    </source>
</reference>
<protein>
    <recommendedName>
        <fullName evidence="4">Conjugal transfer protein TrbK</fullName>
    </recommendedName>
</protein>
<feature type="compositionally biased region" description="Basic and acidic residues" evidence="1">
    <location>
        <begin position="55"/>
        <end position="64"/>
    </location>
</feature>
<evidence type="ECO:0000313" key="2">
    <source>
        <dbReference type="EMBL" id="GBQ88582.1"/>
    </source>
</evidence>
<comment type="caution">
    <text evidence="2">The sequence shown here is derived from an EMBL/GenBank/DDBJ whole genome shotgun (WGS) entry which is preliminary data.</text>
</comment>
<evidence type="ECO:0008006" key="4">
    <source>
        <dbReference type="Google" id="ProtNLM"/>
    </source>
</evidence>
<dbReference type="Proteomes" id="UP001062776">
    <property type="component" value="Unassembled WGS sequence"/>
</dbReference>
<evidence type="ECO:0000256" key="1">
    <source>
        <dbReference type="SAM" id="MobiDB-lite"/>
    </source>
</evidence>
<dbReference type="EMBL" id="BAPV01000012">
    <property type="protein sequence ID" value="GBQ88582.1"/>
    <property type="molecule type" value="Genomic_DNA"/>
</dbReference>